<proteinExistence type="predicted"/>
<feature type="transmembrane region" description="Helical" evidence="1">
    <location>
        <begin position="105"/>
        <end position="131"/>
    </location>
</feature>
<dbReference type="Proteomes" id="UP000521075">
    <property type="component" value="Unassembled WGS sequence"/>
</dbReference>
<sequence>MKTSFRRRPTTCLFQISRTRIRFGRTCRVTSRRSMPQASNHTKAVGRYERIGACRHTVQHGCSQHKLRSQTFLLANEGWGGCVTAVREYRRKKLNLISRLRSTPVAVRVASLLVSARFAVSVVALLVGVVVQGVAGPSDLRDPRTGHVPSVAVTVVILIVQFAGVLIWLLLPVILLVPVSRGYRWGRWVLSGIAAVNLLFSLSSVQTALVWIPSTMLLVGAALLWAPSSRRFFANAPE</sequence>
<keyword evidence="1" id="KW-1133">Transmembrane helix</keyword>
<evidence type="ECO:0000313" key="2">
    <source>
        <dbReference type="EMBL" id="NYK09426.1"/>
    </source>
</evidence>
<name>A0A853DK10_9MICO</name>
<accession>A0A853DK10</accession>
<dbReference type="AlphaFoldDB" id="A0A853DK10"/>
<keyword evidence="3" id="KW-1185">Reference proteome</keyword>
<gene>
    <name evidence="2" type="ORF">HNR14_001307</name>
</gene>
<comment type="caution">
    <text evidence="2">The sequence shown here is derived from an EMBL/GenBank/DDBJ whole genome shotgun (WGS) entry which is preliminary data.</text>
</comment>
<evidence type="ECO:0000256" key="1">
    <source>
        <dbReference type="SAM" id="Phobius"/>
    </source>
</evidence>
<feature type="transmembrane region" description="Helical" evidence="1">
    <location>
        <begin position="151"/>
        <end position="178"/>
    </location>
</feature>
<organism evidence="2 3">
    <name type="scientific">Leifsonia naganoensis</name>
    <dbReference type="NCBI Taxonomy" id="150025"/>
    <lineage>
        <taxon>Bacteria</taxon>
        <taxon>Bacillati</taxon>
        <taxon>Actinomycetota</taxon>
        <taxon>Actinomycetes</taxon>
        <taxon>Micrococcales</taxon>
        <taxon>Microbacteriaceae</taxon>
        <taxon>Leifsonia</taxon>
    </lineage>
</organism>
<protein>
    <submittedName>
        <fullName evidence="2">Uncharacterized protein</fullName>
    </submittedName>
</protein>
<reference evidence="2 3" key="1">
    <citation type="submission" date="2020-07" db="EMBL/GenBank/DDBJ databases">
        <title>Sequencing the genomes of 1000 actinobacteria strains.</title>
        <authorList>
            <person name="Klenk H.-P."/>
        </authorList>
    </citation>
    <scope>NUCLEOTIDE SEQUENCE [LARGE SCALE GENOMIC DNA]</scope>
    <source>
        <strain evidence="2 3">DSM 15166</strain>
    </source>
</reference>
<keyword evidence="1" id="KW-0812">Transmembrane</keyword>
<dbReference type="EMBL" id="JACCHJ010000001">
    <property type="protein sequence ID" value="NYK09426.1"/>
    <property type="molecule type" value="Genomic_DNA"/>
</dbReference>
<keyword evidence="1" id="KW-0472">Membrane</keyword>
<feature type="transmembrane region" description="Helical" evidence="1">
    <location>
        <begin position="185"/>
        <end position="202"/>
    </location>
</feature>
<evidence type="ECO:0000313" key="3">
    <source>
        <dbReference type="Proteomes" id="UP000521075"/>
    </source>
</evidence>